<dbReference type="InterPro" id="IPR036865">
    <property type="entry name" value="CRAL-TRIO_dom_sf"/>
</dbReference>
<protein>
    <submittedName>
        <fullName evidence="1">Bcl-2/adenovirus E1B-interacting protein 2-like protein</fullName>
    </submittedName>
</protein>
<gene>
    <name evidence="1" type="ORF">X975_08442</name>
</gene>
<dbReference type="Gene3D" id="3.40.525.10">
    <property type="entry name" value="CRAL-TRIO lipid binding domain"/>
    <property type="match status" value="1"/>
</dbReference>
<sequence>MTRPFISSKFSRKLKFVYSLKELSLLIPLDQVSIPDKVKQFDVDLFPDS</sequence>
<dbReference type="EMBL" id="KK116765">
    <property type="protein sequence ID" value="KFM68700.1"/>
    <property type="molecule type" value="Genomic_DNA"/>
</dbReference>
<proteinExistence type="predicted"/>
<name>A0A087TUB1_STEMI</name>
<evidence type="ECO:0000313" key="1">
    <source>
        <dbReference type="EMBL" id="KFM68700.1"/>
    </source>
</evidence>
<keyword evidence="2" id="KW-1185">Reference proteome</keyword>
<dbReference type="STRING" id="407821.A0A087TUB1"/>
<accession>A0A087TUB1</accession>
<reference evidence="1 2" key="1">
    <citation type="submission" date="2013-11" db="EMBL/GenBank/DDBJ databases">
        <title>Genome sequencing of Stegodyphus mimosarum.</title>
        <authorList>
            <person name="Bechsgaard J."/>
        </authorList>
    </citation>
    <scope>NUCLEOTIDE SEQUENCE [LARGE SCALE GENOMIC DNA]</scope>
</reference>
<dbReference type="OrthoDB" id="19923at2759"/>
<organism evidence="1 2">
    <name type="scientific">Stegodyphus mimosarum</name>
    <name type="common">African social velvet spider</name>
    <dbReference type="NCBI Taxonomy" id="407821"/>
    <lineage>
        <taxon>Eukaryota</taxon>
        <taxon>Metazoa</taxon>
        <taxon>Ecdysozoa</taxon>
        <taxon>Arthropoda</taxon>
        <taxon>Chelicerata</taxon>
        <taxon>Arachnida</taxon>
        <taxon>Araneae</taxon>
        <taxon>Araneomorphae</taxon>
        <taxon>Entelegynae</taxon>
        <taxon>Eresoidea</taxon>
        <taxon>Eresidae</taxon>
        <taxon>Stegodyphus</taxon>
    </lineage>
</organism>
<dbReference type="Proteomes" id="UP000054359">
    <property type="component" value="Unassembled WGS sequence"/>
</dbReference>
<evidence type="ECO:0000313" key="2">
    <source>
        <dbReference type="Proteomes" id="UP000054359"/>
    </source>
</evidence>
<feature type="non-terminal residue" evidence="1">
    <location>
        <position position="49"/>
    </location>
</feature>
<dbReference type="AlphaFoldDB" id="A0A087TUB1"/>